<gene>
    <name evidence="9" type="primary">cofE</name>
    <name evidence="9" type="ORF">C1I95_20150</name>
</gene>
<dbReference type="GO" id="GO:0005525">
    <property type="term" value="F:GTP binding"/>
    <property type="evidence" value="ECO:0007669"/>
    <property type="project" value="UniProtKB-KW"/>
</dbReference>
<dbReference type="SUPFAM" id="SSF144010">
    <property type="entry name" value="CofE-like"/>
    <property type="match status" value="1"/>
</dbReference>
<dbReference type="GO" id="GO:0046872">
    <property type="term" value="F:metal ion binding"/>
    <property type="evidence" value="ECO:0007669"/>
    <property type="project" value="UniProtKB-KW"/>
</dbReference>
<evidence type="ECO:0000256" key="2">
    <source>
        <dbReference type="ARBA" id="ARBA00022723"/>
    </source>
</evidence>
<evidence type="ECO:0000313" key="9">
    <source>
        <dbReference type="EMBL" id="PZG15154.1"/>
    </source>
</evidence>
<name>A0A2W2FIU2_9ACTN</name>
<keyword evidence="2" id="KW-0479">Metal-binding</keyword>
<evidence type="ECO:0000259" key="8">
    <source>
        <dbReference type="Pfam" id="PF01996"/>
    </source>
</evidence>
<keyword evidence="10" id="KW-1185">Reference proteome</keyword>
<evidence type="ECO:0000256" key="5">
    <source>
        <dbReference type="ARBA" id="ARBA00022958"/>
    </source>
</evidence>
<dbReference type="PANTHER" id="PTHR47917:SF1">
    <property type="entry name" value="COENZYME F420:L-GLUTAMATE LIGASE"/>
    <property type="match status" value="1"/>
</dbReference>
<keyword evidence="4" id="KW-0460">Magnesium</keyword>
<dbReference type="Gene3D" id="3.90.1660.10">
    <property type="entry name" value="CofE-like domain"/>
    <property type="match status" value="1"/>
</dbReference>
<evidence type="ECO:0000256" key="4">
    <source>
        <dbReference type="ARBA" id="ARBA00022842"/>
    </source>
</evidence>
<dbReference type="NCBIfam" id="TIGR01916">
    <property type="entry name" value="F420_cofE"/>
    <property type="match status" value="1"/>
</dbReference>
<dbReference type="Gene3D" id="3.30.1330.100">
    <property type="entry name" value="CofE-like"/>
    <property type="match status" value="1"/>
</dbReference>
<dbReference type="OrthoDB" id="9788295at2"/>
<evidence type="ECO:0000313" key="10">
    <source>
        <dbReference type="Proteomes" id="UP000248924"/>
    </source>
</evidence>
<comment type="caution">
    <text evidence="9">The sequence shown here is derived from an EMBL/GenBank/DDBJ whole genome shotgun (WGS) entry which is preliminary data.</text>
</comment>
<dbReference type="Pfam" id="PF01996">
    <property type="entry name" value="F420_ligase"/>
    <property type="match status" value="1"/>
</dbReference>
<dbReference type="InterPro" id="IPR008225">
    <property type="entry name" value="F420-0_g-glutamyl_ligase"/>
</dbReference>
<keyword evidence="3" id="KW-0547">Nucleotide-binding</keyword>
<keyword evidence="7" id="KW-0464">Manganese</keyword>
<keyword evidence="5" id="KW-0630">Potassium</keyword>
<dbReference type="PANTHER" id="PTHR47917">
    <property type="match status" value="1"/>
</dbReference>
<dbReference type="InterPro" id="IPR002847">
    <property type="entry name" value="F420-0_gamma-glut_ligase-dom"/>
</dbReference>
<reference evidence="9 10" key="1">
    <citation type="submission" date="2018-01" db="EMBL/GenBank/DDBJ databases">
        <title>Draft genome sequence of Jishengella sp. NA12.</title>
        <authorList>
            <person name="Sahin N."/>
            <person name="Ay H."/>
            <person name="Saygin H."/>
        </authorList>
    </citation>
    <scope>NUCLEOTIDE SEQUENCE [LARGE SCALE GENOMIC DNA]</scope>
    <source>
        <strain evidence="9 10">NA12</strain>
    </source>
</reference>
<dbReference type="Proteomes" id="UP000248924">
    <property type="component" value="Unassembled WGS sequence"/>
</dbReference>
<dbReference type="EMBL" id="POTY01000132">
    <property type="protein sequence ID" value="PZG15154.1"/>
    <property type="molecule type" value="Genomic_DNA"/>
</dbReference>
<evidence type="ECO:0000256" key="1">
    <source>
        <dbReference type="ARBA" id="ARBA00022598"/>
    </source>
</evidence>
<dbReference type="AlphaFoldDB" id="A0A2W2FIU2"/>
<protein>
    <submittedName>
        <fullName evidence="9">Coenzyme F420-0:L-glutamate ligase</fullName>
    </submittedName>
</protein>
<proteinExistence type="predicted"/>
<keyword evidence="6" id="KW-0342">GTP-binding</keyword>
<feature type="domain" description="Coenzyme F420:L-glutamate ligase-like" evidence="8">
    <location>
        <begin position="17"/>
        <end position="234"/>
    </location>
</feature>
<evidence type="ECO:0000256" key="7">
    <source>
        <dbReference type="ARBA" id="ARBA00023211"/>
    </source>
</evidence>
<dbReference type="GO" id="GO:0052618">
    <property type="term" value="F:coenzyme F420-0:L-glutamate ligase activity"/>
    <property type="evidence" value="ECO:0007669"/>
    <property type="project" value="TreeGrafter"/>
</dbReference>
<organism evidence="9 10">
    <name type="scientific">Micromonospora craterilacus</name>
    <dbReference type="NCBI Taxonomy" id="1655439"/>
    <lineage>
        <taxon>Bacteria</taxon>
        <taxon>Bacillati</taxon>
        <taxon>Actinomycetota</taxon>
        <taxon>Actinomycetes</taxon>
        <taxon>Micromonosporales</taxon>
        <taxon>Micromonosporaceae</taxon>
        <taxon>Micromonospora</taxon>
    </lineage>
</organism>
<keyword evidence="1 9" id="KW-0436">Ligase</keyword>
<evidence type="ECO:0000256" key="3">
    <source>
        <dbReference type="ARBA" id="ARBA00022741"/>
    </source>
</evidence>
<sequence>MTIMTTWDMTFRALPGIGLIQRGADLAAVIAGAAEADRFTLASGDVIVVAQKIVSKAEGRVVNLADVVPTQRALRLGERTGRDPRLCQLYLDESAAIIDVNGRHVVTVDRRGLHGTGAGVDMSNIGPRADGWAVLLPEEPDQSARTIRDGIRERTGATVAVIVSDSFGSPFREGAIGAAIGIAGIRHLEEPDDDKDLFDNASKPVMNRVDEIAAAASILMGQTAAGRPVIIGRGLPYTCDEHSSLTKLLAPTTMPDTDYDLRADA</sequence>
<accession>A0A2W2FIU2</accession>
<evidence type="ECO:0000256" key="6">
    <source>
        <dbReference type="ARBA" id="ARBA00023134"/>
    </source>
</evidence>